<protein>
    <recommendedName>
        <fullName evidence="9">CRISPR-associated endonuclease Cas1</fullName>
        <ecNumber evidence="9">3.1.-.-</ecNumber>
    </recommendedName>
</protein>
<keyword evidence="4 9" id="KW-0378">Hydrolase</keyword>
<dbReference type="GO" id="GO:0051607">
    <property type="term" value="P:defense response to virus"/>
    <property type="evidence" value="ECO:0007669"/>
    <property type="project" value="UniProtKB-UniRule"/>
</dbReference>
<keyword evidence="11" id="KW-1185">Reference proteome</keyword>
<dbReference type="NCBIfam" id="TIGR00287">
    <property type="entry name" value="cas1"/>
    <property type="match status" value="1"/>
</dbReference>
<keyword evidence="3 9" id="KW-0255">Endonuclease</keyword>
<feature type="binding site" evidence="9">
    <location>
        <position position="166"/>
    </location>
    <ligand>
        <name>Mn(2+)</name>
        <dbReference type="ChEBI" id="CHEBI:29035"/>
    </ligand>
</feature>
<feature type="binding site" evidence="9">
    <location>
        <position position="249"/>
    </location>
    <ligand>
        <name>Mn(2+)</name>
        <dbReference type="ChEBI" id="CHEBI:29035"/>
    </ligand>
</feature>
<dbReference type="InterPro" id="IPR050646">
    <property type="entry name" value="Cas1"/>
</dbReference>
<dbReference type="PANTHER" id="PTHR34353">
    <property type="entry name" value="CRISPR-ASSOCIATED ENDONUCLEASE CAS1 1"/>
    <property type="match status" value="1"/>
</dbReference>
<dbReference type="InterPro" id="IPR042206">
    <property type="entry name" value="CRISPR-assoc_Cas1_C"/>
</dbReference>
<evidence type="ECO:0000256" key="3">
    <source>
        <dbReference type="ARBA" id="ARBA00022759"/>
    </source>
</evidence>
<evidence type="ECO:0000256" key="4">
    <source>
        <dbReference type="ARBA" id="ARBA00022801"/>
    </source>
</evidence>
<keyword evidence="8 9" id="KW-0464">Manganese</keyword>
<dbReference type="RefSeq" id="WP_265581006.1">
    <property type="nucleotide sequence ID" value="NZ_CP036172.1"/>
</dbReference>
<keyword evidence="6 9" id="KW-0051">Antiviral defense</keyword>
<dbReference type="GO" id="GO:0046872">
    <property type="term" value="F:metal ion binding"/>
    <property type="evidence" value="ECO:0007669"/>
    <property type="project" value="UniProtKB-UniRule"/>
</dbReference>
<dbReference type="GeneID" id="76424999"/>
<comment type="subunit">
    <text evidence="9">Homodimer, forms a heterotetramer with a Cas2 homodimer.</text>
</comment>
<evidence type="ECO:0000256" key="1">
    <source>
        <dbReference type="ARBA" id="ARBA00022722"/>
    </source>
</evidence>
<dbReference type="GO" id="GO:0016787">
    <property type="term" value="F:hydrolase activity"/>
    <property type="evidence" value="ECO:0007669"/>
    <property type="project" value="UniProtKB-KW"/>
</dbReference>
<evidence type="ECO:0000256" key="5">
    <source>
        <dbReference type="ARBA" id="ARBA00022842"/>
    </source>
</evidence>
<dbReference type="HAMAP" id="MF_01470">
    <property type="entry name" value="Cas1"/>
    <property type="match status" value="1"/>
</dbReference>
<dbReference type="Gene3D" id="3.100.10.20">
    <property type="entry name" value="CRISPR-associated endonuclease Cas1, N-terminal domain"/>
    <property type="match status" value="1"/>
</dbReference>
<accession>A0A8A3S818</accession>
<sequence length="343" mass="38763">MRKLLNTLYVTTPESYLIRDGENVIVKVNGEERFRIPIHNIEGIVCFGYMGASPQLMRLCTDNNVGLSFLTPSGKFLARVHGRVRGNVLLRRTQYRTADNPETSLDIARGFIIGKVVNCRTVLGRGIRDHGEVVRCDRIRSADAMLIENLPGIDDCANADSLRGIEGNCAKFYFDVFDELILKQKDDFFLSERNRRPPLDNMNALLSFLYTLLAHDVESALETVGLDPYVGFFHTDRPGRPSLALDLMEELRPFLGDRLALNLVNLKQVTGSDFLKKENGAVIMTENGRKKVLAAWQKRKVDLITHPYLNEKIPVGLVPYVQAMVLARFLRGDIDGYPPFFMN</sequence>
<proteinExistence type="inferred from homology"/>
<name>A0A8A3S818_9EURY</name>
<keyword evidence="5 9" id="KW-0460">Magnesium</keyword>
<comment type="similarity">
    <text evidence="9">Belongs to the CRISPR-associated endonuclease Cas1 family.</text>
</comment>
<dbReference type="Proteomes" id="UP001042704">
    <property type="component" value="Chromosome"/>
</dbReference>
<organism evidence="10 11">
    <name type="scientific">Methanofollis aquaemaris</name>
    <dbReference type="NCBI Taxonomy" id="126734"/>
    <lineage>
        <taxon>Archaea</taxon>
        <taxon>Methanobacteriati</taxon>
        <taxon>Methanobacteriota</taxon>
        <taxon>Stenosarchaea group</taxon>
        <taxon>Methanomicrobia</taxon>
        <taxon>Methanomicrobiales</taxon>
        <taxon>Methanomicrobiaceae</taxon>
        <taxon>Methanofollis</taxon>
    </lineage>
</organism>
<keyword evidence="2 9" id="KW-0479">Metal-binding</keyword>
<comment type="function">
    <text evidence="9">CRISPR (clustered regularly interspaced short palindromic repeat), is an adaptive immune system that provides protection against mobile genetic elements (viruses, transposable elements and conjugative plasmids). CRISPR clusters contain spacers, sequences complementary to antecedent mobile elements, and target invading nucleic acids. CRISPR clusters are transcribed and processed into CRISPR RNA (crRNA). Acts as a dsDNA endonuclease. Involved in the integration of spacer DNA into the CRISPR cassette.</text>
</comment>
<feature type="binding site" evidence="9">
    <location>
        <position position="234"/>
    </location>
    <ligand>
        <name>Mn(2+)</name>
        <dbReference type="ChEBI" id="CHEBI:29035"/>
    </ligand>
</feature>
<dbReference type="InterPro" id="IPR042211">
    <property type="entry name" value="CRISPR-assoc_Cas1_N"/>
</dbReference>
<keyword evidence="1 9" id="KW-0540">Nuclease</keyword>
<reference evidence="10" key="2">
    <citation type="submission" date="2019-02" db="EMBL/GenBank/DDBJ databases">
        <authorList>
            <person name="Chen S.-C."/>
            <person name="Chien H.-H."/>
            <person name="Lai M.-C."/>
        </authorList>
    </citation>
    <scope>NUCLEOTIDE SEQUENCE</scope>
    <source>
        <strain evidence="10">N2F9704</strain>
    </source>
</reference>
<dbReference type="NCBIfam" id="TIGR03640">
    <property type="entry name" value="cas1_DVULG"/>
    <property type="match status" value="1"/>
</dbReference>
<evidence type="ECO:0000256" key="6">
    <source>
        <dbReference type="ARBA" id="ARBA00023118"/>
    </source>
</evidence>
<dbReference type="EMBL" id="CP036172">
    <property type="protein sequence ID" value="QSZ68073.1"/>
    <property type="molecule type" value="Genomic_DNA"/>
</dbReference>
<dbReference type="Pfam" id="PF01867">
    <property type="entry name" value="Cas_Cas1"/>
    <property type="match status" value="1"/>
</dbReference>
<evidence type="ECO:0000256" key="9">
    <source>
        <dbReference type="HAMAP-Rule" id="MF_01470"/>
    </source>
</evidence>
<dbReference type="GO" id="GO:0004520">
    <property type="term" value="F:DNA endonuclease activity"/>
    <property type="evidence" value="ECO:0007669"/>
    <property type="project" value="InterPro"/>
</dbReference>
<evidence type="ECO:0000313" key="11">
    <source>
        <dbReference type="Proteomes" id="UP001042704"/>
    </source>
</evidence>
<dbReference type="EC" id="3.1.-.-" evidence="9"/>
<keyword evidence="7 9" id="KW-0238">DNA-binding</keyword>
<evidence type="ECO:0000256" key="7">
    <source>
        <dbReference type="ARBA" id="ARBA00023125"/>
    </source>
</evidence>
<evidence type="ECO:0000313" key="10">
    <source>
        <dbReference type="EMBL" id="QSZ68073.1"/>
    </source>
</evidence>
<dbReference type="PANTHER" id="PTHR34353:SF2">
    <property type="entry name" value="CRISPR-ASSOCIATED ENDONUCLEASE CAS1 1"/>
    <property type="match status" value="1"/>
</dbReference>
<evidence type="ECO:0000256" key="8">
    <source>
        <dbReference type="ARBA" id="ARBA00023211"/>
    </source>
</evidence>
<dbReference type="CDD" id="cd09721">
    <property type="entry name" value="Cas1_I-C"/>
    <property type="match status" value="1"/>
</dbReference>
<dbReference type="InterPro" id="IPR019856">
    <property type="entry name" value="CRISPR-assoc_Cas1_DVULG"/>
</dbReference>
<reference evidence="10" key="1">
    <citation type="journal article" date="2001" name="Int. J. Syst. Evol. Microbiol.">
        <title>Methanofollis aquaemaris sp. nov., a methanogen isolated from an aquaculture fish pond.</title>
        <authorList>
            <person name="Lai M.C."/>
            <person name="Chen S.C."/>
        </authorList>
    </citation>
    <scope>NUCLEOTIDE SEQUENCE</scope>
    <source>
        <strain evidence="10">N2F9704</strain>
    </source>
</reference>
<dbReference type="AlphaFoldDB" id="A0A8A3S818"/>
<dbReference type="GO" id="GO:0003677">
    <property type="term" value="F:DNA binding"/>
    <property type="evidence" value="ECO:0007669"/>
    <property type="project" value="UniProtKB-KW"/>
</dbReference>
<dbReference type="GO" id="GO:0043571">
    <property type="term" value="P:maintenance of CRISPR repeat elements"/>
    <property type="evidence" value="ECO:0007669"/>
    <property type="project" value="UniProtKB-UniRule"/>
</dbReference>
<gene>
    <name evidence="10" type="primary">cas1c</name>
    <name evidence="9" type="synonym">cas1</name>
    <name evidence="10" type="ORF">RJ40_11485</name>
</gene>
<dbReference type="InterPro" id="IPR002729">
    <property type="entry name" value="CRISPR-assoc_Cas1"/>
</dbReference>
<comment type="cofactor">
    <cofactor evidence="9">
        <name>Mg(2+)</name>
        <dbReference type="ChEBI" id="CHEBI:18420"/>
    </cofactor>
    <cofactor evidence="9">
        <name>Mn(2+)</name>
        <dbReference type="ChEBI" id="CHEBI:29035"/>
    </cofactor>
</comment>
<dbReference type="KEGG" id="maqe:RJ40_11485"/>
<evidence type="ECO:0000256" key="2">
    <source>
        <dbReference type="ARBA" id="ARBA00022723"/>
    </source>
</evidence>
<dbReference type="Gene3D" id="1.20.120.920">
    <property type="entry name" value="CRISPR-associated endonuclease Cas1, C-terminal domain"/>
    <property type="match status" value="1"/>
</dbReference>